<dbReference type="Pfam" id="PF08446">
    <property type="entry name" value="PAS_2"/>
    <property type="match status" value="1"/>
</dbReference>
<dbReference type="FunFam" id="3.30.450.20:FF:000064">
    <property type="entry name" value="Vivid PAS protein VVD"/>
    <property type="match status" value="1"/>
</dbReference>
<dbReference type="AlphaFoldDB" id="A0A066WJM6"/>
<evidence type="ECO:0000256" key="2">
    <source>
        <dbReference type="ARBA" id="ARBA00022606"/>
    </source>
</evidence>
<keyword evidence="3" id="KW-0285">Flavoprotein</keyword>
<dbReference type="PROSITE" id="PS50112">
    <property type="entry name" value="PAS"/>
    <property type="match status" value="2"/>
</dbReference>
<keyword evidence="10" id="KW-0805">Transcription regulation</keyword>
<dbReference type="NCBIfam" id="TIGR00229">
    <property type="entry name" value="sensory_box"/>
    <property type="match status" value="1"/>
</dbReference>
<feature type="domain" description="PAS" evidence="16">
    <location>
        <begin position="63"/>
        <end position="85"/>
    </location>
</feature>
<evidence type="ECO:0000313" key="17">
    <source>
        <dbReference type="EMBL" id="KDN50830.1"/>
    </source>
</evidence>
<dbReference type="GeneID" id="25262349"/>
<name>A0A066WJM6_TILAU</name>
<dbReference type="SUPFAM" id="SSF55785">
    <property type="entry name" value="PYP-like sensor domain (PAS domain)"/>
    <property type="match status" value="3"/>
</dbReference>
<dbReference type="SMART" id="SM00091">
    <property type="entry name" value="PAS"/>
    <property type="match status" value="3"/>
</dbReference>
<keyword evidence="18" id="KW-1185">Reference proteome</keyword>
<dbReference type="GO" id="GO:0005634">
    <property type="term" value="C:nucleus"/>
    <property type="evidence" value="ECO:0007669"/>
    <property type="project" value="TreeGrafter"/>
</dbReference>
<keyword evidence="11" id="KW-0238">DNA-binding</keyword>
<proteinExistence type="predicted"/>
<dbReference type="FunFam" id="3.30.450.20:FF:000092">
    <property type="entry name" value="Related to white collar 1 protein"/>
    <property type="match status" value="1"/>
</dbReference>
<evidence type="ECO:0000256" key="13">
    <source>
        <dbReference type="ARBA" id="ARBA00023163"/>
    </source>
</evidence>
<evidence type="ECO:0000256" key="4">
    <source>
        <dbReference type="ARBA" id="ARBA00022643"/>
    </source>
</evidence>
<evidence type="ECO:0000259" key="16">
    <source>
        <dbReference type="PROSITE" id="PS50112"/>
    </source>
</evidence>
<evidence type="ECO:0000256" key="1">
    <source>
        <dbReference type="ARBA" id="ARBA00022543"/>
    </source>
</evidence>
<accession>A0A066WJM6</accession>
<evidence type="ECO:0000256" key="15">
    <source>
        <dbReference type="SAM" id="MobiDB-lite"/>
    </source>
</evidence>
<evidence type="ECO:0000256" key="11">
    <source>
        <dbReference type="ARBA" id="ARBA00023125"/>
    </source>
</evidence>
<dbReference type="GO" id="GO:0009881">
    <property type="term" value="F:photoreceptor activity"/>
    <property type="evidence" value="ECO:0007669"/>
    <property type="project" value="UniProtKB-KW"/>
</dbReference>
<dbReference type="PANTHER" id="PTHR47429:SF7">
    <property type="entry name" value="GATA-FACTOR"/>
    <property type="match status" value="1"/>
</dbReference>
<gene>
    <name evidence="17" type="ORF">K437DRAFT_221828</name>
</gene>
<dbReference type="STRING" id="1037660.A0A066WJM6"/>
<keyword evidence="2" id="KW-0716">Sensory transduction</keyword>
<reference evidence="17 18" key="1">
    <citation type="submission" date="2014-05" db="EMBL/GenBank/DDBJ databases">
        <title>Draft genome sequence of a rare smut relative, Tilletiaria anomala UBC 951.</title>
        <authorList>
            <consortium name="DOE Joint Genome Institute"/>
            <person name="Toome M."/>
            <person name="Kuo A."/>
            <person name="Henrissat B."/>
            <person name="Lipzen A."/>
            <person name="Tritt A."/>
            <person name="Yoshinaga Y."/>
            <person name="Zane M."/>
            <person name="Barry K."/>
            <person name="Grigoriev I.V."/>
            <person name="Spatafora J.W."/>
            <person name="Aimea M.C."/>
        </authorList>
    </citation>
    <scope>NUCLEOTIDE SEQUENCE [LARGE SCALE GENOMIC DNA]</scope>
    <source>
        <strain evidence="17 18">UBC 951</strain>
    </source>
</reference>
<keyword evidence="12" id="KW-0010">Activator</keyword>
<dbReference type="InterPro" id="IPR013654">
    <property type="entry name" value="PAS_2"/>
</dbReference>
<dbReference type="RefSeq" id="XP_013244582.1">
    <property type="nucleotide sequence ID" value="XM_013389128.1"/>
</dbReference>
<evidence type="ECO:0000256" key="6">
    <source>
        <dbReference type="ARBA" id="ARBA00022737"/>
    </source>
</evidence>
<keyword evidence="13" id="KW-0804">Transcription</keyword>
<feature type="domain" description="PAS" evidence="16">
    <location>
        <begin position="244"/>
        <end position="314"/>
    </location>
</feature>
<dbReference type="GO" id="GO:0003677">
    <property type="term" value="F:DNA binding"/>
    <property type="evidence" value="ECO:0007669"/>
    <property type="project" value="UniProtKB-KW"/>
</dbReference>
<dbReference type="PANTHER" id="PTHR47429">
    <property type="entry name" value="PROTEIN TWIN LOV 1"/>
    <property type="match status" value="1"/>
</dbReference>
<dbReference type="InterPro" id="IPR001610">
    <property type="entry name" value="PAC"/>
</dbReference>
<dbReference type="HOGENOM" id="CLU_007918_3_0_1"/>
<dbReference type="Gene3D" id="3.30.450.20">
    <property type="entry name" value="PAS domain"/>
    <property type="match status" value="3"/>
</dbReference>
<dbReference type="OMA" id="EPVNLIY"/>
<comment type="caution">
    <text evidence="17">The sequence shown here is derived from an EMBL/GenBank/DDBJ whole genome shotgun (WGS) entry which is preliminary data.</text>
</comment>
<keyword evidence="6" id="KW-0677">Repeat</keyword>
<dbReference type="InterPro" id="IPR035965">
    <property type="entry name" value="PAS-like_dom_sf"/>
</dbReference>
<dbReference type="GO" id="GO:0008270">
    <property type="term" value="F:zinc ion binding"/>
    <property type="evidence" value="ECO:0007669"/>
    <property type="project" value="UniProtKB-KW"/>
</dbReference>
<evidence type="ECO:0000256" key="8">
    <source>
        <dbReference type="ARBA" id="ARBA00022833"/>
    </source>
</evidence>
<dbReference type="Pfam" id="PF13426">
    <property type="entry name" value="PAS_9"/>
    <property type="match status" value="1"/>
</dbReference>
<dbReference type="SMART" id="SM00086">
    <property type="entry name" value="PAC"/>
    <property type="match status" value="2"/>
</dbReference>
<dbReference type="InParanoid" id="A0A066WJM6"/>
<keyword evidence="14" id="KW-0675">Receptor</keyword>
<feature type="non-terminal residue" evidence="17">
    <location>
        <position position="538"/>
    </location>
</feature>
<evidence type="ECO:0000313" key="18">
    <source>
        <dbReference type="Proteomes" id="UP000027361"/>
    </source>
</evidence>
<evidence type="ECO:0000256" key="9">
    <source>
        <dbReference type="ARBA" id="ARBA00022991"/>
    </source>
</evidence>
<sequence length="538" mass="59191">MKPPSAAPPGTIPLESIYSASGFDMLKALMRVASRPNPCVKIGPVDLSCSFTVADATLPDQPLIYCSDTFCRLTGYARSELYGRNCRLLQSPDGIVQQGSERTSTDNQAVAHIRKYVGNKKECQASLINYRKDGQPFINLVTIVPITWDDTDTIKYLVGFQVDLVEQPGAILEKMPDGSYFVNYSSVATGVPTTIRIAGGQPIAKDTSAITTVESLTSAQEDAQRRLSNAQSIAEAIDGGHNDTKHWARLLLDNSHDLIYVLSLKGTFLYVSPSSDRILGFKPSELIGKSISDFIHPSDVVPVFRELKDSTSNANISAAAPVNLLFRMRTKSSSYQWIESVGKLHLEQGKGRKVVVSSGRPRPFYHLANSVMTAVAASNEPGFWFKVSLDGLFLNVSAPVVNMLGITAHQMAGKTFKELCEQESLSALYQSLRTPSTTLILHSLLDSMANRIPVLSTFYPSSIRTERNHESVWVQTRPAPPNLSLQPNIVYSSPPKEGDPNDASDTSVFAELSPYRSSSWCYELHQLRNINKRLKQQV</sequence>
<keyword evidence="7" id="KW-0863">Zinc-finger</keyword>
<keyword evidence="1" id="KW-0600">Photoreceptor protein</keyword>
<dbReference type="Proteomes" id="UP000027361">
    <property type="component" value="Unassembled WGS sequence"/>
</dbReference>
<organism evidence="17 18">
    <name type="scientific">Tilletiaria anomala (strain ATCC 24038 / CBS 436.72 / UBC 951)</name>
    <dbReference type="NCBI Taxonomy" id="1037660"/>
    <lineage>
        <taxon>Eukaryota</taxon>
        <taxon>Fungi</taxon>
        <taxon>Dikarya</taxon>
        <taxon>Basidiomycota</taxon>
        <taxon>Ustilaginomycotina</taxon>
        <taxon>Exobasidiomycetes</taxon>
        <taxon>Georgefischeriales</taxon>
        <taxon>Tilletiariaceae</taxon>
        <taxon>Tilletiaria</taxon>
    </lineage>
</organism>
<protein>
    <recommendedName>
        <fullName evidence="16">PAS domain-containing protein</fullName>
    </recommendedName>
</protein>
<dbReference type="EMBL" id="JMSN01000018">
    <property type="protein sequence ID" value="KDN50830.1"/>
    <property type="molecule type" value="Genomic_DNA"/>
</dbReference>
<dbReference type="InterPro" id="IPR013655">
    <property type="entry name" value="PAS_fold_3"/>
</dbReference>
<evidence type="ECO:0000256" key="7">
    <source>
        <dbReference type="ARBA" id="ARBA00022771"/>
    </source>
</evidence>
<keyword evidence="4" id="KW-0288">FMN</keyword>
<dbReference type="CDD" id="cd00130">
    <property type="entry name" value="PAS"/>
    <property type="match status" value="3"/>
</dbReference>
<keyword evidence="9" id="KW-0157">Chromophore</keyword>
<feature type="region of interest" description="Disordered" evidence="15">
    <location>
        <begin position="486"/>
        <end position="507"/>
    </location>
</feature>
<dbReference type="Pfam" id="PF08447">
    <property type="entry name" value="PAS_3"/>
    <property type="match status" value="1"/>
</dbReference>
<keyword evidence="5" id="KW-0479">Metal-binding</keyword>
<keyword evidence="8" id="KW-0862">Zinc</keyword>
<evidence type="ECO:0000256" key="3">
    <source>
        <dbReference type="ARBA" id="ARBA00022630"/>
    </source>
</evidence>
<dbReference type="OrthoDB" id="447251at2759"/>
<dbReference type="InterPro" id="IPR000014">
    <property type="entry name" value="PAS"/>
</dbReference>
<evidence type="ECO:0000256" key="14">
    <source>
        <dbReference type="ARBA" id="ARBA00023170"/>
    </source>
</evidence>
<evidence type="ECO:0000256" key="5">
    <source>
        <dbReference type="ARBA" id="ARBA00022723"/>
    </source>
</evidence>
<dbReference type="GO" id="GO:0006355">
    <property type="term" value="P:regulation of DNA-templated transcription"/>
    <property type="evidence" value="ECO:0007669"/>
    <property type="project" value="InterPro"/>
</dbReference>
<evidence type="ECO:0000256" key="10">
    <source>
        <dbReference type="ARBA" id="ARBA00023015"/>
    </source>
</evidence>
<evidence type="ECO:0000256" key="12">
    <source>
        <dbReference type="ARBA" id="ARBA00023159"/>
    </source>
</evidence>